<gene>
    <name evidence="1" type="ORF">POCTA_138.1.T1200187</name>
</gene>
<dbReference type="EMBL" id="CAJJDP010000120">
    <property type="protein sequence ID" value="CAD8199903.1"/>
    <property type="molecule type" value="Genomic_DNA"/>
</dbReference>
<reference evidence="1" key="1">
    <citation type="submission" date="2021-01" db="EMBL/GenBank/DDBJ databases">
        <authorList>
            <consortium name="Genoscope - CEA"/>
            <person name="William W."/>
        </authorList>
    </citation>
    <scope>NUCLEOTIDE SEQUENCE</scope>
</reference>
<name>A0A8S1XFZ4_PAROT</name>
<organism evidence="1 2">
    <name type="scientific">Paramecium octaurelia</name>
    <dbReference type="NCBI Taxonomy" id="43137"/>
    <lineage>
        <taxon>Eukaryota</taxon>
        <taxon>Sar</taxon>
        <taxon>Alveolata</taxon>
        <taxon>Ciliophora</taxon>
        <taxon>Intramacronucleata</taxon>
        <taxon>Oligohymenophorea</taxon>
        <taxon>Peniculida</taxon>
        <taxon>Parameciidae</taxon>
        <taxon>Paramecium</taxon>
    </lineage>
</organism>
<accession>A0A8S1XFZ4</accession>
<dbReference type="Proteomes" id="UP000683925">
    <property type="component" value="Unassembled WGS sequence"/>
</dbReference>
<dbReference type="AlphaFoldDB" id="A0A8S1XFZ4"/>
<protein>
    <submittedName>
        <fullName evidence="1">Uncharacterized protein</fullName>
    </submittedName>
</protein>
<proteinExistence type="predicted"/>
<sequence length="89" mass="10815">MRMVCCSSLWLGPHFINSNRVFRITNFSFLRCHTCFKCWINWARKRTKQIYTINNSCTISNTYWHNSNCSSKWMRKICLVILCSLHRFR</sequence>
<evidence type="ECO:0000313" key="2">
    <source>
        <dbReference type="Proteomes" id="UP000683925"/>
    </source>
</evidence>
<keyword evidence="2" id="KW-1185">Reference proteome</keyword>
<comment type="caution">
    <text evidence="1">The sequence shown here is derived from an EMBL/GenBank/DDBJ whole genome shotgun (WGS) entry which is preliminary data.</text>
</comment>
<evidence type="ECO:0000313" key="1">
    <source>
        <dbReference type="EMBL" id="CAD8199903.1"/>
    </source>
</evidence>